<dbReference type="NCBIfam" id="TIGR02432">
    <property type="entry name" value="lysidine_TilS_N"/>
    <property type="match status" value="1"/>
</dbReference>
<evidence type="ECO:0000313" key="8">
    <source>
        <dbReference type="EMBL" id="KZT69759.1"/>
    </source>
</evidence>
<dbReference type="GO" id="GO:0032267">
    <property type="term" value="F:tRNA(Ile)-lysidine synthase activity"/>
    <property type="evidence" value="ECO:0007669"/>
    <property type="project" value="UniProtKB-EC"/>
</dbReference>
<feature type="domain" description="tRNA(Ile)-lysidine/2-thiocytidine synthase N-terminal" evidence="7">
    <location>
        <begin position="29"/>
        <end position="236"/>
    </location>
</feature>
<dbReference type="HAMAP" id="MF_01161">
    <property type="entry name" value="tRNA_Ile_lys_synt"/>
    <property type="match status" value="1"/>
</dbReference>
<keyword evidence="5" id="KW-0067">ATP-binding</keyword>
<keyword evidence="4" id="KW-0547">Nucleotide-binding</keyword>
<dbReference type="InterPro" id="IPR011063">
    <property type="entry name" value="TilS/TtcA_N"/>
</dbReference>
<dbReference type="Proteomes" id="UP000076727">
    <property type="component" value="Unassembled WGS sequence"/>
</dbReference>
<evidence type="ECO:0000259" key="7">
    <source>
        <dbReference type="Pfam" id="PF01171"/>
    </source>
</evidence>
<name>A0A165QPR7_9APHY</name>
<dbReference type="STRING" id="1314783.A0A165QPR7"/>
<dbReference type="Gene3D" id="3.40.50.620">
    <property type="entry name" value="HUPs"/>
    <property type="match status" value="1"/>
</dbReference>
<comment type="catalytic activity">
    <reaction evidence="6">
        <text>cytidine(34) in tRNA(Ile2) + L-lysine + ATP = lysidine(34) in tRNA(Ile2) + AMP + diphosphate + H(+)</text>
        <dbReference type="Rhea" id="RHEA:43744"/>
        <dbReference type="Rhea" id="RHEA-COMP:10625"/>
        <dbReference type="Rhea" id="RHEA-COMP:10670"/>
        <dbReference type="ChEBI" id="CHEBI:15378"/>
        <dbReference type="ChEBI" id="CHEBI:30616"/>
        <dbReference type="ChEBI" id="CHEBI:32551"/>
        <dbReference type="ChEBI" id="CHEBI:33019"/>
        <dbReference type="ChEBI" id="CHEBI:82748"/>
        <dbReference type="ChEBI" id="CHEBI:83665"/>
        <dbReference type="ChEBI" id="CHEBI:456215"/>
        <dbReference type="EC" id="6.3.4.19"/>
    </reaction>
</comment>
<dbReference type="EC" id="6.3.4.19" evidence="1"/>
<evidence type="ECO:0000256" key="4">
    <source>
        <dbReference type="ARBA" id="ARBA00022741"/>
    </source>
</evidence>
<dbReference type="SUPFAM" id="SSF52402">
    <property type="entry name" value="Adenine nucleotide alpha hydrolases-like"/>
    <property type="match status" value="1"/>
</dbReference>
<dbReference type="EMBL" id="KV429055">
    <property type="protein sequence ID" value="KZT69759.1"/>
    <property type="molecule type" value="Genomic_DNA"/>
</dbReference>
<evidence type="ECO:0000256" key="5">
    <source>
        <dbReference type="ARBA" id="ARBA00022840"/>
    </source>
</evidence>
<organism evidence="8 9">
    <name type="scientific">Daedalea quercina L-15889</name>
    <dbReference type="NCBI Taxonomy" id="1314783"/>
    <lineage>
        <taxon>Eukaryota</taxon>
        <taxon>Fungi</taxon>
        <taxon>Dikarya</taxon>
        <taxon>Basidiomycota</taxon>
        <taxon>Agaricomycotina</taxon>
        <taxon>Agaricomycetes</taxon>
        <taxon>Polyporales</taxon>
        <taxon>Fomitopsis</taxon>
    </lineage>
</organism>
<dbReference type="CDD" id="cd01992">
    <property type="entry name" value="TilS_N"/>
    <property type="match status" value="1"/>
</dbReference>
<protein>
    <recommendedName>
        <fullName evidence="1">tRNA(Ile)-lysidine synthetase</fullName>
        <ecNumber evidence="1">6.3.4.19</ecNumber>
    </recommendedName>
</protein>
<reference evidence="8 9" key="1">
    <citation type="journal article" date="2016" name="Mol. Biol. Evol.">
        <title>Comparative Genomics of Early-Diverging Mushroom-Forming Fungi Provides Insights into the Origins of Lignocellulose Decay Capabilities.</title>
        <authorList>
            <person name="Nagy L.G."/>
            <person name="Riley R."/>
            <person name="Tritt A."/>
            <person name="Adam C."/>
            <person name="Daum C."/>
            <person name="Floudas D."/>
            <person name="Sun H."/>
            <person name="Yadav J.S."/>
            <person name="Pangilinan J."/>
            <person name="Larsson K.H."/>
            <person name="Matsuura K."/>
            <person name="Barry K."/>
            <person name="Labutti K."/>
            <person name="Kuo R."/>
            <person name="Ohm R.A."/>
            <person name="Bhattacharya S.S."/>
            <person name="Shirouzu T."/>
            <person name="Yoshinaga Y."/>
            <person name="Martin F.M."/>
            <person name="Grigoriev I.V."/>
            <person name="Hibbett D.S."/>
        </authorList>
    </citation>
    <scope>NUCLEOTIDE SEQUENCE [LARGE SCALE GENOMIC DNA]</scope>
    <source>
        <strain evidence="8 9">L-15889</strain>
    </source>
</reference>
<keyword evidence="2" id="KW-0436">Ligase</keyword>
<dbReference type="Pfam" id="PF01171">
    <property type="entry name" value="ATP_bind_3"/>
    <property type="match status" value="1"/>
</dbReference>
<keyword evidence="9" id="KW-1185">Reference proteome</keyword>
<dbReference type="PANTHER" id="PTHR43033">
    <property type="entry name" value="TRNA(ILE)-LYSIDINE SYNTHASE-RELATED"/>
    <property type="match status" value="1"/>
</dbReference>
<dbReference type="GO" id="GO:0005524">
    <property type="term" value="F:ATP binding"/>
    <property type="evidence" value="ECO:0007669"/>
    <property type="project" value="UniProtKB-KW"/>
</dbReference>
<sequence length="537" mass="60498">MPSVAAISKGEFLQLFQRCIPPGGWPRTIAVANSGGPDSTCLLWHLASLVKDGRRGLPRRLVSFHINHRLQEASDDMAELAARTARALDVQHRAFTVPWSTPPYPEFPGPTTTELYARRARLRAFFDQMTDENAAALALGHHADDQVETVIIRFGSGSGLSGLAGMRPVRRWGMGNSDSGELLTFGDAGMSRWMVRPFLSVPKDRILSTCERHGLSYAVDKTNFQPDLTPRNAIRHALDSLSPLEPSISPDLDKFSAEHASSSDVPQTRERFRETVQSLVQRIDMVNGQVDNILARCLLPTLPSTVLLPSPWLRSLPGDTLEILMARVMRYVSCHPWGSPRSQTTGSQTTYQKIFDKIIENERKAHHRTPFTPGASILFKPGAVTPYGRFLQVDDHPDAIYSAWRLQRAPPYTKKTQEGEKESDRLVLDITSRLKEWRPRDGIFTLLYDNRFLLSFDLSRVSRNILMSLNDGKDARIYVTPHGQELSPRLVLRTGSKERTLADYKRDVLGLSGRTAKFNVPFQHWIRMKLVRTLQTI</sequence>
<proteinExistence type="inferred from homology"/>
<keyword evidence="3" id="KW-0819">tRNA processing</keyword>
<dbReference type="PANTHER" id="PTHR43033:SF1">
    <property type="entry name" value="TRNA(ILE)-LYSIDINE SYNTHASE-RELATED"/>
    <property type="match status" value="1"/>
</dbReference>
<evidence type="ECO:0000256" key="1">
    <source>
        <dbReference type="ARBA" id="ARBA00013267"/>
    </source>
</evidence>
<dbReference type="InterPro" id="IPR012795">
    <property type="entry name" value="tRNA_Ile_lys_synt_N"/>
</dbReference>
<dbReference type="InterPro" id="IPR014729">
    <property type="entry name" value="Rossmann-like_a/b/a_fold"/>
</dbReference>
<evidence type="ECO:0000313" key="9">
    <source>
        <dbReference type="Proteomes" id="UP000076727"/>
    </source>
</evidence>
<dbReference type="GO" id="GO:0008033">
    <property type="term" value="P:tRNA processing"/>
    <property type="evidence" value="ECO:0007669"/>
    <property type="project" value="UniProtKB-KW"/>
</dbReference>
<evidence type="ECO:0000256" key="6">
    <source>
        <dbReference type="ARBA" id="ARBA00048539"/>
    </source>
</evidence>
<gene>
    <name evidence="8" type="ORF">DAEQUDRAFT_690109</name>
</gene>
<accession>A0A165QPR7</accession>
<evidence type="ECO:0000256" key="2">
    <source>
        <dbReference type="ARBA" id="ARBA00022598"/>
    </source>
</evidence>
<dbReference type="InterPro" id="IPR012094">
    <property type="entry name" value="tRNA_Ile_lys_synt"/>
</dbReference>
<evidence type="ECO:0000256" key="3">
    <source>
        <dbReference type="ARBA" id="ARBA00022694"/>
    </source>
</evidence>
<dbReference type="AlphaFoldDB" id="A0A165QPR7"/>
<dbReference type="OrthoDB" id="434144at2759"/>